<sequence>MADAAPPDDVAFGIALADFGAKAFRCEKLRLSSLEQASGHDIVRLLATDGALLVARSDGGVLHCAMEGGDPSRDVPPDCLARPLRHTATWPLPPGAGLPSALVGGAPALEATAIVGTAAGWLVRRPRPRAARRH</sequence>
<evidence type="ECO:0000313" key="3">
    <source>
        <dbReference type="Proteomes" id="UP001189429"/>
    </source>
</evidence>
<reference evidence="2" key="1">
    <citation type="submission" date="2023-10" db="EMBL/GenBank/DDBJ databases">
        <authorList>
            <person name="Chen Y."/>
            <person name="Shah S."/>
            <person name="Dougan E. K."/>
            <person name="Thang M."/>
            <person name="Chan C."/>
        </authorList>
    </citation>
    <scope>NUCLEOTIDE SEQUENCE [LARGE SCALE GENOMIC DNA]</scope>
</reference>
<name>A0ABN9Q866_9DINO</name>
<dbReference type="Proteomes" id="UP001189429">
    <property type="component" value="Unassembled WGS sequence"/>
</dbReference>
<comment type="caution">
    <text evidence="2">The sequence shown here is derived from an EMBL/GenBank/DDBJ whole genome shotgun (WGS) entry which is preliminary data.</text>
</comment>
<evidence type="ECO:0000313" key="2">
    <source>
        <dbReference type="EMBL" id="CAK0801995.1"/>
    </source>
</evidence>
<accession>A0ABN9Q866</accession>
<keyword evidence="1" id="KW-1133">Transmembrane helix</keyword>
<keyword evidence="1" id="KW-0812">Transmembrane</keyword>
<proteinExistence type="predicted"/>
<organism evidence="2 3">
    <name type="scientific">Prorocentrum cordatum</name>
    <dbReference type="NCBI Taxonomy" id="2364126"/>
    <lineage>
        <taxon>Eukaryota</taxon>
        <taxon>Sar</taxon>
        <taxon>Alveolata</taxon>
        <taxon>Dinophyceae</taxon>
        <taxon>Prorocentrales</taxon>
        <taxon>Prorocentraceae</taxon>
        <taxon>Prorocentrum</taxon>
    </lineage>
</organism>
<dbReference type="EMBL" id="CAUYUJ010002703">
    <property type="protein sequence ID" value="CAK0801995.1"/>
    <property type="molecule type" value="Genomic_DNA"/>
</dbReference>
<keyword evidence="1" id="KW-0472">Membrane</keyword>
<evidence type="ECO:0000256" key="1">
    <source>
        <dbReference type="SAM" id="Phobius"/>
    </source>
</evidence>
<feature type="transmembrane region" description="Helical" evidence="1">
    <location>
        <begin position="101"/>
        <end position="123"/>
    </location>
</feature>
<keyword evidence="3" id="KW-1185">Reference proteome</keyword>
<protein>
    <recommendedName>
        <fullName evidence="4">Anaphase-promoting complex subunit 1</fullName>
    </recommendedName>
</protein>
<evidence type="ECO:0008006" key="4">
    <source>
        <dbReference type="Google" id="ProtNLM"/>
    </source>
</evidence>
<gene>
    <name evidence="2" type="ORF">PCOR1329_LOCUS9653</name>
</gene>